<feature type="transmembrane region" description="Helical" evidence="1">
    <location>
        <begin position="265"/>
        <end position="290"/>
    </location>
</feature>
<accession>A0A660SBC5</accession>
<dbReference type="Proteomes" id="UP000282321">
    <property type="component" value="Unassembled WGS sequence"/>
</dbReference>
<feature type="transmembrane region" description="Helical" evidence="1">
    <location>
        <begin position="67"/>
        <end position="95"/>
    </location>
</feature>
<comment type="caution">
    <text evidence="2">The sequence shown here is derived from an EMBL/GenBank/DDBJ whole genome shotgun (WGS) entry which is preliminary data.</text>
</comment>
<evidence type="ECO:0000256" key="1">
    <source>
        <dbReference type="SAM" id="Phobius"/>
    </source>
</evidence>
<keyword evidence="1" id="KW-1133">Transmembrane helix</keyword>
<dbReference type="EMBL" id="QNBC01000005">
    <property type="protein sequence ID" value="RKX67987.1"/>
    <property type="molecule type" value="Genomic_DNA"/>
</dbReference>
<keyword evidence="1" id="KW-0812">Transmembrane</keyword>
<feature type="transmembrane region" description="Helical" evidence="1">
    <location>
        <begin position="131"/>
        <end position="152"/>
    </location>
</feature>
<protein>
    <submittedName>
        <fullName evidence="2">Uncharacterized protein</fullName>
    </submittedName>
</protein>
<sequence length="295" mass="33867">MKIRDYLNESFRVSMLKLFPLSMIYYLYFMIVSVVMNITVSPLLAGIDKTSLQVNPFDVIEIMRNNFYAMGSAGIIKFFVAISLAITLLVSIFLFMDAANRFILMDAMLNGKTKFSIKAYLFIGNVFLKRFFQIAIWFILLFAVAFLFNYALNNLSVYLSRIMANMVPMLKYSVQIIIFTFITGILIFVYIFTAFLYFFFPAIVIVENCSVRSAMQKILAIVKSFETFVKYLVFTVVVVFITLLFSIAAMGIVSVSVIAPALYPFLFVLYTFVLIYTILFAEAATQIFYLDNRIN</sequence>
<feature type="transmembrane region" description="Helical" evidence="1">
    <location>
        <begin position="21"/>
        <end position="47"/>
    </location>
</feature>
<evidence type="ECO:0000313" key="3">
    <source>
        <dbReference type="Proteomes" id="UP000282321"/>
    </source>
</evidence>
<evidence type="ECO:0000313" key="2">
    <source>
        <dbReference type="EMBL" id="RKX67987.1"/>
    </source>
</evidence>
<proteinExistence type="predicted"/>
<organism evidence="2 3">
    <name type="scientific">candidate division TA06 bacterium</name>
    <dbReference type="NCBI Taxonomy" id="2250710"/>
    <lineage>
        <taxon>Bacteria</taxon>
        <taxon>Bacteria division TA06</taxon>
    </lineage>
</organism>
<gene>
    <name evidence="2" type="ORF">DRP44_00835</name>
</gene>
<feature type="transmembrane region" description="Helical" evidence="1">
    <location>
        <begin position="231"/>
        <end position="259"/>
    </location>
</feature>
<keyword evidence="1" id="KW-0472">Membrane</keyword>
<dbReference type="AlphaFoldDB" id="A0A660SBC5"/>
<name>A0A660SBC5_UNCT6</name>
<reference evidence="2 3" key="1">
    <citation type="submission" date="2018-06" db="EMBL/GenBank/DDBJ databases">
        <title>Extensive metabolic versatility and redundancy in microbially diverse, dynamic hydrothermal sediments.</title>
        <authorList>
            <person name="Dombrowski N."/>
            <person name="Teske A."/>
            <person name="Baker B.J."/>
        </authorList>
    </citation>
    <scope>NUCLEOTIDE SEQUENCE [LARGE SCALE GENOMIC DNA]</scope>
    <source>
        <strain evidence="2">B35_G9</strain>
    </source>
</reference>
<feature type="transmembrane region" description="Helical" evidence="1">
    <location>
        <begin position="172"/>
        <end position="205"/>
    </location>
</feature>